<dbReference type="InterPro" id="IPR018775">
    <property type="entry name" value="RlaP"/>
</dbReference>
<dbReference type="GO" id="GO:0016740">
    <property type="term" value="F:transferase activity"/>
    <property type="evidence" value="ECO:0007669"/>
    <property type="project" value="UniProtKB-KW"/>
</dbReference>
<gene>
    <name evidence="1" type="ORF">BSP38_041</name>
</gene>
<sequence length="249" mass="29416">MSNRDRSFKSLVGSHNYNLATSDSDVDYMTFVYPNFDDLYKGVFVKETSITDWEDIAVHDVRKIPEYLYKSSPTFLEILFSERTVLHDSLFQELKDVRNDIVTMNLPRLFESSRGMFIQQFKKAYDKHLKGGSHKEIGKSIASAFRLYLFLKSFAESEFSDFKNAIYFETGTKFQGSLMWLKLGKATEGEHLEYLRDLQECEREINDKFKDKYRNNSVDEKTHRFVQDTVKSYVENHIREQFEKKKGLF</sequence>
<evidence type="ECO:0000313" key="2">
    <source>
        <dbReference type="Proteomes" id="UP000260425"/>
    </source>
</evidence>
<keyword evidence="2" id="KW-1185">Reference proteome</keyword>
<accession>A0A345MJQ1</accession>
<dbReference type="PANTHER" id="PTHR34817:SF1">
    <property type="entry name" value="NUCLEOTIDYLTRANSFERASE"/>
    <property type="match status" value="1"/>
</dbReference>
<dbReference type="PANTHER" id="PTHR34817">
    <property type="entry name" value="NUCLEOTIDYLTRANSFERASE"/>
    <property type="match status" value="1"/>
</dbReference>
<dbReference type="Pfam" id="PF10127">
    <property type="entry name" value="RlaP"/>
    <property type="match status" value="1"/>
</dbReference>
<organism evidence="1 2">
    <name type="scientific">Bacillus phage BSP38</name>
    <dbReference type="NCBI Taxonomy" id="2283013"/>
    <lineage>
        <taxon>Viruses</taxon>
        <taxon>Duplodnaviria</taxon>
        <taxon>Heunggongvirae</taxon>
        <taxon>Uroviricota</taxon>
        <taxon>Caudoviricetes</taxon>
        <taxon>Herelleviridae</taxon>
        <taxon>Bastillevirinae</taxon>
        <taxon>Jeonjuvirus</taxon>
        <taxon>Jeonjuvirus BSP38</taxon>
    </lineage>
</organism>
<keyword evidence="1" id="KW-0808">Transferase</keyword>
<dbReference type="EMBL" id="MH606185">
    <property type="protein sequence ID" value="AXH71083.1"/>
    <property type="molecule type" value="Genomic_DNA"/>
</dbReference>
<dbReference type="Proteomes" id="UP000260425">
    <property type="component" value="Segment"/>
</dbReference>
<reference evidence="1 2" key="1">
    <citation type="submission" date="2018-07" db="EMBL/GenBank/DDBJ databases">
        <title>Complete nucleotide sequence of Bacillus phage BSP38.</title>
        <authorList>
            <person name="Ghosh K."/>
            <person name="Kim K.-P."/>
        </authorList>
    </citation>
    <scope>NUCLEOTIDE SEQUENCE [LARGE SCALE GENOMIC DNA]</scope>
</reference>
<protein>
    <submittedName>
        <fullName evidence="1">Putative nucleotidyltransferase</fullName>
    </submittedName>
</protein>
<name>A0A345MJQ1_BPBSP</name>
<evidence type="ECO:0000313" key="1">
    <source>
        <dbReference type="EMBL" id="AXH71083.1"/>
    </source>
</evidence>
<proteinExistence type="predicted"/>
<organismHost>
    <name type="scientific">Bacillus subtilis</name>
    <dbReference type="NCBI Taxonomy" id="1423"/>
</organismHost>